<dbReference type="GO" id="GO:0005516">
    <property type="term" value="F:calmodulin binding"/>
    <property type="evidence" value="ECO:0007669"/>
    <property type="project" value="UniProtKB-KW"/>
</dbReference>
<dbReference type="InterPro" id="IPR000048">
    <property type="entry name" value="IQ_motif_EF-hand-BS"/>
</dbReference>
<comment type="caution">
    <text evidence="6">The sequence shown here is derived from an EMBL/GenBank/DDBJ whole genome shotgun (WGS) entry which is preliminary data.</text>
</comment>
<dbReference type="GO" id="GO:0000922">
    <property type="term" value="C:spindle pole"/>
    <property type="evidence" value="ECO:0007669"/>
    <property type="project" value="TreeGrafter"/>
</dbReference>
<comment type="subcellular location">
    <subcellularLocation>
        <location evidence="1">Cytoplasm</location>
    </subcellularLocation>
</comment>
<protein>
    <recommendedName>
        <fullName evidence="8">Spermatogenesis-associated protein 17</fullName>
    </recommendedName>
</protein>
<keyword evidence="3" id="KW-0677">Repeat</keyword>
<keyword evidence="2" id="KW-0963">Cytoplasm</keyword>
<dbReference type="InterPro" id="IPR027417">
    <property type="entry name" value="P-loop_NTPase"/>
</dbReference>
<dbReference type="CDD" id="cd23767">
    <property type="entry name" value="IQCD"/>
    <property type="match status" value="1"/>
</dbReference>
<evidence type="ECO:0000256" key="2">
    <source>
        <dbReference type="ARBA" id="ARBA00022490"/>
    </source>
</evidence>
<dbReference type="SMART" id="SM00015">
    <property type="entry name" value="IQ"/>
    <property type="match status" value="3"/>
</dbReference>
<evidence type="ECO:0000313" key="7">
    <source>
        <dbReference type="Proteomes" id="UP000613740"/>
    </source>
</evidence>
<gene>
    <name evidence="6" type="ORF">HYH02_012581</name>
</gene>
<dbReference type="GO" id="GO:0051295">
    <property type="term" value="P:establishment of meiotic spindle localization"/>
    <property type="evidence" value="ECO:0007669"/>
    <property type="project" value="TreeGrafter"/>
</dbReference>
<evidence type="ECO:0008006" key="8">
    <source>
        <dbReference type="Google" id="ProtNLM"/>
    </source>
</evidence>
<evidence type="ECO:0000256" key="5">
    <source>
        <dbReference type="SAM" id="MobiDB-lite"/>
    </source>
</evidence>
<dbReference type="PANTHER" id="PTHR22706:SF1">
    <property type="entry name" value="ASSEMBLY FACTOR FOR SPINDLE MICROTUBULES"/>
    <property type="match status" value="1"/>
</dbReference>
<evidence type="ECO:0000313" key="6">
    <source>
        <dbReference type="EMBL" id="KAG2433653.1"/>
    </source>
</evidence>
<dbReference type="GO" id="GO:0000278">
    <property type="term" value="P:mitotic cell cycle"/>
    <property type="evidence" value="ECO:0007669"/>
    <property type="project" value="TreeGrafter"/>
</dbReference>
<dbReference type="AlphaFoldDB" id="A0A835T0Q0"/>
<dbReference type="EMBL" id="JAEHOD010000061">
    <property type="protein sequence ID" value="KAG2433653.1"/>
    <property type="molecule type" value="Genomic_DNA"/>
</dbReference>
<accession>A0A835T0Q0</accession>
<sequence length="420" mass="46723">MAGLAELQRVAAPALIAEYFSKCRLAEDRRDVENNAIVVIQSYARGFLVRRRLQRFIRTTVTIQRFWRGYLGRLRARRALEEYNRALRKAYFNAMATVIQRWWRGFYSRKHIHDYYARKRYLKQVKERNDHIRAELNLEAERAIIVQRQEAEERARKLFADKVSKLHHLVSTAAQPGIFNSPYSVATGTLPVIMSLPVEEHLKGAMRAQLGPALEWLNSSATGGPLGGKSGPLMGGSQRLERPGGGGGSPSTTGRLPPLRGDSRTQQPALGGGTGTGTGPLSSGGLGSRRRKSAKLAPEEIYPPVAVVAGKLVPASYTLRQAADYDAVRRQELLDDKIHRGEMLSAHPQAFTTALGQPRPPPLESQTNRNLLPFSDPYDPTVGLRGPRFTPDQQKVSTAAFNRYLKGKPMFDKNLATEAY</sequence>
<keyword evidence="4" id="KW-0112">Calmodulin-binding</keyword>
<organism evidence="6 7">
    <name type="scientific">Chlamydomonas schloesseri</name>
    <dbReference type="NCBI Taxonomy" id="2026947"/>
    <lineage>
        <taxon>Eukaryota</taxon>
        <taxon>Viridiplantae</taxon>
        <taxon>Chlorophyta</taxon>
        <taxon>core chlorophytes</taxon>
        <taxon>Chlorophyceae</taxon>
        <taxon>CS clade</taxon>
        <taxon>Chlamydomonadales</taxon>
        <taxon>Chlamydomonadaceae</taxon>
        <taxon>Chlamydomonas</taxon>
    </lineage>
</organism>
<dbReference type="PROSITE" id="PS50096">
    <property type="entry name" value="IQ"/>
    <property type="match status" value="3"/>
</dbReference>
<dbReference type="Pfam" id="PF00612">
    <property type="entry name" value="IQ"/>
    <property type="match status" value="3"/>
</dbReference>
<reference evidence="6" key="1">
    <citation type="journal article" date="2020" name="bioRxiv">
        <title>Comparative genomics of Chlamydomonas.</title>
        <authorList>
            <person name="Craig R.J."/>
            <person name="Hasan A.R."/>
            <person name="Ness R.W."/>
            <person name="Keightley P.D."/>
        </authorList>
    </citation>
    <scope>NUCLEOTIDE SEQUENCE</scope>
    <source>
        <strain evidence="6">CCAP 11/173</strain>
    </source>
</reference>
<proteinExistence type="predicted"/>
<keyword evidence="7" id="KW-1185">Reference proteome</keyword>
<dbReference type="GO" id="GO:0005737">
    <property type="term" value="C:cytoplasm"/>
    <property type="evidence" value="ECO:0007669"/>
    <property type="project" value="UniProtKB-SubCell"/>
</dbReference>
<name>A0A835T0Q0_9CHLO</name>
<evidence type="ECO:0000256" key="3">
    <source>
        <dbReference type="ARBA" id="ARBA00022737"/>
    </source>
</evidence>
<dbReference type="GO" id="GO:0007051">
    <property type="term" value="P:spindle organization"/>
    <property type="evidence" value="ECO:0007669"/>
    <property type="project" value="TreeGrafter"/>
</dbReference>
<dbReference type="PANTHER" id="PTHR22706">
    <property type="entry name" value="ASSEMBLY FACTOR FOR SPINDLE MICROTUBULES"/>
    <property type="match status" value="1"/>
</dbReference>
<dbReference type="InterPro" id="IPR051185">
    <property type="entry name" value="ASPM"/>
</dbReference>
<evidence type="ECO:0000256" key="1">
    <source>
        <dbReference type="ARBA" id="ARBA00004496"/>
    </source>
</evidence>
<dbReference type="OrthoDB" id="190375at2759"/>
<feature type="compositionally biased region" description="Gly residues" evidence="5">
    <location>
        <begin position="224"/>
        <end position="234"/>
    </location>
</feature>
<evidence type="ECO:0000256" key="4">
    <source>
        <dbReference type="ARBA" id="ARBA00022860"/>
    </source>
</evidence>
<feature type="compositionally biased region" description="Gly residues" evidence="5">
    <location>
        <begin position="270"/>
        <end position="287"/>
    </location>
</feature>
<dbReference type="Proteomes" id="UP000613740">
    <property type="component" value="Unassembled WGS sequence"/>
</dbReference>
<dbReference type="SUPFAM" id="SSF52540">
    <property type="entry name" value="P-loop containing nucleoside triphosphate hydrolases"/>
    <property type="match status" value="1"/>
</dbReference>
<feature type="region of interest" description="Disordered" evidence="5">
    <location>
        <begin position="221"/>
        <end position="295"/>
    </location>
</feature>
<dbReference type="Gene3D" id="1.20.5.190">
    <property type="match status" value="1"/>
</dbReference>